<reference evidence="1" key="1">
    <citation type="submission" date="2022-11" db="EMBL/GenBank/DDBJ databases">
        <authorList>
            <person name="Petersen C."/>
        </authorList>
    </citation>
    <scope>NUCLEOTIDE SEQUENCE</scope>
    <source>
        <strain evidence="1">IBT 22155</strain>
    </source>
</reference>
<evidence type="ECO:0000313" key="1">
    <source>
        <dbReference type="EMBL" id="KAJ5121415.1"/>
    </source>
</evidence>
<proteinExistence type="predicted"/>
<dbReference type="Pfam" id="PF21858">
    <property type="entry name" value="DUF6914"/>
    <property type="match status" value="1"/>
</dbReference>
<organism evidence="1 2">
    <name type="scientific">Penicillium bovifimosum</name>
    <dbReference type="NCBI Taxonomy" id="126998"/>
    <lineage>
        <taxon>Eukaryota</taxon>
        <taxon>Fungi</taxon>
        <taxon>Dikarya</taxon>
        <taxon>Ascomycota</taxon>
        <taxon>Pezizomycotina</taxon>
        <taxon>Eurotiomycetes</taxon>
        <taxon>Eurotiomycetidae</taxon>
        <taxon>Eurotiales</taxon>
        <taxon>Aspergillaceae</taxon>
        <taxon>Penicillium</taxon>
    </lineage>
</organism>
<gene>
    <name evidence="1" type="ORF">N7515_009376</name>
</gene>
<comment type="caution">
    <text evidence="1">The sequence shown here is derived from an EMBL/GenBank/DDBJ whole genome shotgun (WGS) entry which is preliminary data.</text>
</comment>
<dbReference type="InterPro" id="IPR054208">
    <property type="entry name" value="DUF6914"/>
</dbReference>
<dbReference type="GeneID" id="81409290"/>
<evidence type="ECO:0000313" key="2">
    <source>
        <dbReference type="Proteomes" id="UP001149079"/>
    </source>
</evidence>
<dbReference type="RefSeq" id="XP_056517919.1">
    <property type="nucleotide sequence ID" value="XM_056670120.1"/>
</dbReference>
<accession>A0A9W9KVY4</accession>
<dbReference type="OrthoDB" id="2679825at2759"/>
<reference evidence="1" key="2">
    <citation type="journal article" date="2023" name="IMA Fungus">
        <title>Comparative genomic study of the Penicillium genus elucidates a diverse pangenome and 15 lateral gene transfer events.</title>
        <authorList>
            <person name="Petersen C."/>
            <person name="Sorensen T."/>
            <person name="Nielsen M.R."/>
            <person name="Sondergaard T.E."/>
            <person name="Sorensen J.L."/>
            <person name="Fitzpatrick D.A."/>
            <person name="Frisvad J.C."/>
            <person name="Nielsen K.L."/>
        </authorList>
    </citation>
    <scope>NUCLEOTIDE SEQUENCE</scope>
    <source>
        <strain evidence="1">IBT 22155</strain>
    </source>
</reference>
<keyword evidence="2" id="KW-1185">Reference proteome</keyword>
<dbReference type="EMBL" id="JAPQKL010000007">
    <property type="protein sequence ID" value="KAJ5121415.1"/>
    <property type="molecule type" value="Genomic_DNA"/>
</dbReference>
<name>A0A9W9KVY4_9EURO</name>
<dbReference type="AlphaFoldDB" id="A0A9W9KVY4"/>
<sequence>MPSNKDRIYVALYARGGRPTMPGKEDTYHWAVMIGPKMETEDSNGVRYNAKEILDPGGNPTWEYEELDCNMGATHMLLIRIMVGKVANGRRTIEVLRNTPMRQGEPGWNCVGWVKEALERLKADGKALGTSNLEWSTVRNKAMEYCQHKKDQHRFDGQGDFDIRKPPTFDLLEDREVII</sequence>
<protein>
    <submittedName>
        <fullName evidence="1">Uncharacterized protein</fullName>
    </submittedName>
</protein>
<dbReference type="Proteomes" id="UP001149079">
    <property type="component" value="Unassembled WGS sequence"/>
</dbReference>